<dbReference type="AlphaFoldDB" id="V5GLB4"/>
<name>V5GLB4_ANOGL</name>
<dbReference type="SUPFAM" id="SSF53098">
    <property type="entry name" value="Ribonuclease H-like"/>
    <property type="match status" value="1"/>
</dbReference>
<reference evidence="2" key="1">
    <citation type="submission" date="2013-07" db="EMBL/GenBank/DDBJ databases">
        <title>Midgut Transcriptome Profiling of Anoplphora glabripennis, a Lignocellulose Degrading, Wood-Boring Cerambycid.</title>
        <authorList>
            <person name="Scully E.D."/>
            <person name="Hoover K."/>
            <person name="Carlson J.E."/>
            <person name="Tien M."/>
            <person name="Geib S.M."/>
        </authorList>
    </citation>
    <scope>NUCLEOTIDE SEQUENCE</scope>
</reference>
<sequence length="213" mass="24243">VDSCANVSTAKTFFNGIEALYIYFSQPGHHVSLQKLQNTLGINTSREMGSLSTTRWSCRFENCKAVLKNYEAIKLALEEEITENRDKHSVEALGLLTIITKPEFVVSLHIFHSVLAIVNVLSKFFQTQNATLGQASELITSTISTFEAGRDQFTIWKDIEQFAEKQQISLEPVTVSKRRRQQMDFYIKSTVGKSNTLDLPTNTRPEEYWKINI</sequence>
<gene>
    <name evidence="2" type="primary">ZMYM1</name>
</gene>
<evidence type="ECO:0000313" key="2">
    <source>
        <dbReference type="EMBL" id="JAB61173.1"/>
    </source>
</evidence>
<feature type="non-terminal residue" evidence="2">
    <location>
        <position position="1"/>
    </location>
</feature>
<dbReference type="EMBL" id="GALX01007293">
    <property type="protein sequence ID" value="JAB61173.1"/>
    <property type="molecule type" value="Transcribed_RNA"/>
</dbReference>
<feature type="non-terminal residue" evidence="2">
    <location>
        <position position="213"/>
    </location>
</feature>
<proteinExistence type="predicted"/>
<feature type="coiled-coil region" evidence="1">
    <location>
        <begin position="60"/>
        <end position="87"/>
    </location>
</feature>
<dbReference type="InterPro" id="IPR012337">
    <property type="entry name" value="RNaseH-like_sf"/>
</dbReference>
<protein>
    <submittedName>
        <fullName evidence="2">Zinc finger MYM-type protein</fullName>
    </submittedName>
</protein>
<accession>V5GLB4</accession>
<organism evidence="2">
    <name type="scientific">Anoplophora glabripennis</name>
    <name type="common">Asian longhorn beetle</name>
    <name type="synonym">Anoplophora nobilis</name>
    <dbReference type="NCBI Taxonomy" id="217634"/>
    <lineage>
        <taxon>Eukaryota</taxon>
        <taxon>Metazoa</taxon>
        <taxon>Ecdysozoa</taxon>
        <taxon>Arthropoda</taxon>
        <taxon>Hexapoda</taxon>
        <taxon>Insecta</taxon>
        <taxon>Pterygota</taxon>
        <taxon>Neoptera</taxon>
        <taxon>Endopterygota</taxon>
        <taxon>Coleoptera</taxon>
        <taxon>Polyphaga</taxon>
        <taxon>Cucujiformia</taxon>
        <taxon>Chrysomeloidea</taxon>
        <taxon>Cerambycidae</taxon>
        <taxon>Lamiinae</taxon>
        <taxon>Lamiini</taxon>
        <taxon>Anoplophora</taxon>
    </lineage>
</organism>
<keyword evidence="1" id="KW-0175">Coiled coil</keyword>
<evidence type="ECO:0000256" key="1">
    <source>
        <dbReference type="SAM" id="Coils"/>
    </source>
</evidence>